<feature type="compositionally biased region" description="Basic and acidic residues" evidence="7">
    <location>
        <begin position="386"/>
        <end position="404"/>
    </location>
</feature>
<evidence type="ECO:0000256" key="1">
    <source>
        <dbReference type="ARBA" id="ARBA00004141"/>
    </source>
</evidence>
<evidence type="ECO:0000256" key="3">
    <source>
        <dbReference type="ARBA" id="ARBA00022692"/>
    </source>
</evidence>
<dbReference type="InterPro" id="IPR000620">
    <property type="entry name" value="EamA_dom"/>
</dbReference>
<evidence type="ECO:0000256" key="2">
    <source>
        <dbReference type="ARBA" id="ARBA00007635"/>
    </source>
</evidence>
<comment type="caution">
    <text evidence="9">The sequence shown here is derived from an EMBL/GenBank/DDBJ whole genome shotgun (WGS) entry which is preliminary data.</text>
</comment>
<evidence type="ECO:0000256" key="7">
    <source>
        <dbReference type="SAM" id="MobiDB-lite"/>
    </source>
</evidence>
<feature type="transmembrane region" description="Helical" evidence="6">
    <location>
        <begin position="200"/>
        <end position="218"/>
    </location>
</feature>
<reference evidence="9 10" key="1">
    <citation type="journal article" date="2024" name="Nat. Commun.">
        <title>Phylogenomics reveals the evolutionary origins of lichenization in chlorophyte algae.</title>
        <authorList>
            <person name="Puginier C."/>
            <person name="Libourel C."/>
            <person name="Otte J."/>
            <person name="Skaloud P."/>
            <person name="Haon M."/>
            <person name="Grisel S."/>
            <person name="Petersen M."/>
            <person name="Berrin J.G."/>
            <person name="Delaux P.M."/>
            <person name="Dal Grande F."/>
            <person name="Keller J."/>
        </authorList>
    </citation>
    <scope>NUCLEOTIDE SEQUENCE [LARGE SCALE GENOMIC DNA]</scope>
    <source>
        <strain evidence="9 10">SAG 245.80</strain>
    </source>
</reference>
<organism evidence="9 10">
    <name type="scientific">Elliptochloris bilobata</name>
    <dbReference type="NCBI Taxonomy" id="381761"/>
    <lineage>
        <taxon>Eukaryota</taxon>
        <taxon>Viridiplantae</taxon>
        <taxon>Chlorophyta</taxon>
        <taxon>core chlorophytes</taxon>
        <taxon>Trebouxiophyceae</taxon>
        <taxon>Trebouxiophyceae incertae sedis</taxon>
        <taxon>Elliptochloris clade</taxon>
        <taxon>Elliptochloris</taxon>
    </lineage>
</organism>
<comment type="similarity">
    <text evidence="2 6">Belongs to the drug/metabolite transporter (DMT) superfamily. Plant drug/metabolite exporter (P-DME) (TC 2.A.7.4) family.</text>
</comment>
<evidence type="ECO:0000256" key="5">
    <source>
        <dbReference type="ARBA" id="ARBA00023136"/>
    </source>
</evidence>
<feature type="transmembrane region" description="Helical" evidence="6">
    <location>
        <begin position="169"/>
        <end position="188"/>
    </location>
</feature>
<name>A0AAW1SIT0_9CHLO</name>
<evidence type="ECO:0000256" key="6">
    <source>
        <dbReference type="RuleBase" id="RU363077"/>
    </source>
</evidence>
<feature type="domain" description="EamA" evidence="8">
    <location>
        <begin position="201"/>
        <end position="335"/>
    </location>
</feature>
<dbReference type="PANTHER" id="PTHR31218">
    <property type="entry name" value="WAT1-RELATED PROTEIN"/>
    <property type="match status" value="1"/>
</dbReference>
<keyword evidence="10" id="KW-1185">Reference proteome</keyword>
<comment type="subcellular location">
    <subcellularLocation>
        <location evidence="1 6">Membrane</location>
        <topology evidence="1 6">Multi-pass membrane protein</topology>
    </subcellularLocation>
</comment>
<dbReference type="InterPro" id="IPR037185">
    <property type="entry name" value="EmrE-like"/>
</dbReference>
<dbReference type="SUPFAM" id="SSF103481">
    <property type="entry name" value="Multidrug resistance efflux transporter EmrE"/>
    <property type="match status" value="2"/>
</dbReference>
<sequence>MGVHQRATDAESDSDTAIIIAADSTHACATPEKKEGQLGTTVKPWHCQVALAGTQLAFCVGSVYLKNNLRSLDHGQVFHPIIYALAREAIAAPIMCGIAYSSTRQLPARKDLLRVAALGLCLYFNQLFYIIGIDLSGVVVATCMQPTIPVFTAAIAVALHLEAGSAQKFAGIGLAVGGSICMVLGGVGGHHSPAEGRNMGLGNLCLLLNTLAMALYYLTAKQLVGQYPAMCIAAWAYITAAIAMGATAVLFVERAGWEVPPALAGPLAYWIVVCSVLGYYVVTWATQYLPASQVASFQCLQPFVGTLLAFAVLGEEPSVWDLGAIGVLVGLVLVVSDKHDLQAGSAALVGSLRRILSQQLLAMKAAPAAAAAISLKGRPRTHKGGGKGDKAPKPMKPKRDELPP</sequence>
<feature type="transmembrane region" description="Helical" evidence="6">
    <location>
        <begin position="137"/>
        <end position="157"/>
    </location>
</feature>
<feature type="transmembrane region" description="Helical" evidence="6">
    <location>
        <begin position="230"/>
        <end position="251"/>
    </location>
</feature>
<evidence type="ECO:0000313" key="9">
    <source>
        <dbReference type="EMBL" id="KAK9845426.1"/>
    </source>
</evidence>
<feature type="transmembrane region" description="Helical" evidence="6">
    <location>
        <begin position="319"/>
        <end position="336"/>
    </location>
</feature>
<protein>
    <recommendedName>
        <fullName evidence="6">WAT1-related protein</fullName>
    </recommendedName>
</protein>
<dbReference type="GO" id="GO:0016020">
    <property type="term" value="C:membrane"/>
    <property type="evidence" value="ECO:0007669"/>
    <property type="project" value="UniProtKB-SubCell"/>
</dbReference>
<keyword evidence="3 6" id="KW-0812">Transmembrane</keyword>
<dbReference type="GO" id="GO:0022857">
    <property type="term" value="F:transmembrane transporter activity"/>
    <property type="evidence" value="ECO:0007669"/>
    <property type="project" value="InterPro"/>
</dbReference>
<gene>
    <name evidence="9" type="ORF">WJX81_006144</name>
</gene>
<keyword evidence="4 6" id="KW-1133">Transmembrane helix</keyword>
<dbReference type="EMBL" id="JALJOU010000003">
    <property type="protein sequence ID" value="KAK9845426.1"/>
    <property type="molecule type" value="Genomic_DNA"/>
</dbReference>
<evidence type="ECO:0000259" key="8">
    <source>
        <dbReference type="Pfam" id="PF00892"/>
    </source>
</evidence>
<feature type="transmembrane region" description="Helical" evidence="6">
    <location>
        <begin position="112"/>
        <end position="131"/>
    </location>
</feature>
<feature type="region of interest" description="Disordered" evidence="7">
    <location>
        <begin position="373"/>
        <end position="404"/>
    </location>
</feature>
<keyword evidence="5 6" id="KW-0472">Membrane</keyword>
<dbReference type="InterPro" id="IPR030184">
    <property type="entry name" value="WAT1-related"/>
</dbReference>
<dbReference type="AlphaFoldDB" id="A0AAW1SIT0"/>
<dbReference type="Proteomes" id="UP001445335">
    <property type="component" value="Unassembled WGS sequence"/>
</dbReference>
<evidence type="ECO:0000313" key="10">
    <source>
        <dbReference type="Proteomes" id="UP001445335"/>
    </source>
</evidence>
<feature type="transmembrane region" description="Helical" evidence="6">
    <location>
        <begin position="263"/>
        <end position="282"/>
    </location>
</feature>
<accession>A0AAW1SIT0</accession>
<dbReference type="Pfam" id="PF00892">
    <property type="entry name" value="EamA"/>
    <property type="match status" value="2"/>
</dbReference>
<evidence type="ECO:0000256" key="4">
    <source>
        <dbReference type="ARBA" id="ARBA00022989"/>
    </source>
</evidence>
<proteinExistence type="inferred from homology"/>
<feature type="domain" description="EamA" evidence="8">
    <location>
        <begin position="77"/>
        <end position="183"/>
    </location>
</feature>
<feature type="transmembrane region" description="Helical" evidence="6">
    <location>
        <begin position="294"/>
        <end position="313"/>
    </location>
</feature>